<evidence type="ECO:0000256" key="2">
    <source>
        <dbReference type="ARBA" id="ARBA00022729"/>
    </source>
</evidence>
<evidence type="ECO:0000313" key="5">
    <source>
        <dbReference type="Proteomes" id="UP000050416"/>
    </source>
</evidence>
<dbReference type="PANTHER" id="PTHR35936">
    <property type="entry name" value="MEMBRANE-BOUND LYTIC MUREIN TRANSGLYCOSYLASE F"/>
    <property type="match status" value="1"/>
</dbReference>
<dbReference type="OrthoDB" id="9768183at2"/>
<comment type="caution">
    <text evidence="4">The sequence shown here is derived from an EMBL/GenBank/DDBJ whole genome shotgun (WGS) entry which is preliminary data.</text>
</comment>
<dbReference type="InterPro" id="IPR001638">
    <property type="entry name" value="Solute-binding_3/MltF_N"/>
</dbReference>
<dbReference type="STRING" id="1305731.GCA_000934705_00218"/>
<organism evidence="4 5">
    <name type="scientific">Marinobacter excellens HL-55</name>
    <dbReference type="NCBI Taxonomy" id="1305731"/>
    <lineage>
        <taxon>Bacteria</taxon>
        <taxon>Pseudomonadati</taxon>
        <taxon>Pseudomonadota</taxon>
        <taxon>Gammaproteobacteria</taxon>
        <taxon>Pseudomonadales</taxon>
        <taxon>Marinobacteraceae</taxon>
        <taxon>Marinobacter</taxon>
    </lineage>
</organism>
<evidence type="ECO:0000256" key="1">
    <source>
        <dbReference type="ARBA" id="ARBA00010333"/>
    </source>
</evidence>
<dbReference type="PANTHER" id="PTHR35936:SF25">
    <property type="entry name" value="ABC TRANSPORTER SUBSTRATE-BINDING PROTEIN"/>
    <property type="match status" value="1"/>
</dbReference>
<gene>
    <name evidence="4" type="ORF">HLUCCX14_05910</name>
</gene>
<dbReference type="Gene3D" id="3.40.190.10">
    <property type="entry name" value="Periplasmic binding protein-like II"/>
    <property type="match status" value="2"/>
</dbReference>
<dbReference type="AlphaFoldDB" id="A0A0N8KKX7"/>
<dbReference type="PATRIC" id="fig|1305731.5.peg.2689"/>
<dbReference type="SUPFAM" id="SSF53850">
    <property type="entry name" value="Periplasmic binding protein-like II"/>
    <property type="match status" value="1"/>
</dbReference>
<accession>A0A0N8KKX7</accession>
<proteinExistence type="inferred from homology"/>
<name>A0A0N8KKX7_9GAMM</name>
<evidence type="ECO:0000259" key="3">
    <source>
        <dbReference type="Pfam" id="PF00497"/>
    </source>
</evidence>
<feature type="domain" description="Solute-binding protein family 3/N-terminal" evidence="3">
    <location>
        <begin position="48"/>
        <end position="138"/>
    </location>
</feature>
<comment type="similarity">
    <text evidence="1">Belongs to the bacterial solute-binding protein 3 family.</text>
</comment>
<keyword evidence="2" id="KW-0732">Signal</keyword>
<dbReference type="Proteomes" id="UP000050416">
    <property type="component" value="Unassembled WGS sequence"/>
</dbReference>
<reference evidence="4 5" key="1">
    <citation type="submission" date="2015-09" db="EMBL/GenBank/DDBJ databases">
        <title>Identification and resolution of microdiversity through metagenomic sequencing of parallel consortia.</title>
        <authorList>
            <person name="Nelson W.C."/>
            <person name="Romine M.F."/>
            <person name="Lindemann S.R."/>
        </authorList>
    </citation>
    <scope>NUCLEOTIDE SEQUENCE [LARGE SCALE GENOMIC DNA]</scope>
    <source>
        <strain evidence="4">HL-55</strain>
    </source>
</reference>
<dbReference type="EMBL" id="LJZQ01000006">
    <property type="protein sequence ID" value="KPQ29370.1"/>
    <property type="molecule type" value="Genomic_DNA"/>
</dbReference>
<dbReference type="Pfam" id="PF00497">
    <property type="entry name" value="SBP_bac_3"/>
    <property type="match status" value="1"/>
</dbReference>
<sequence length="207" mass="23387">MQATSSNWASIAQCYSGPALRKSAWILLSVLYFSTPSFADCNITMRWDNDPPYFMGRNDQVVGIDADLGLEAMERLGCNLVFKKLPWARALRELREGRVDMLSGAYRTAEREQYARYSSVVGLVSPNILFIRQDEQNSFNATSLTELLDSGFKLGAQINVSYSEEYSALLQNPEFEKNIEFLSRRESLWKMLARDRIGGVIASKLTG</sequence>
<evidence type="ECO:0000313" key="4">
    <source>
        <dbReference type="EMBL" id="KPQ29370.1"/>
    </source>
</evidence>
<protein>
    <submittedName>
        <fullName evidence="4">Bacterial extracellular solute-binding protein</fullName>
    </submittedName>
</protein>